<feature type="domain" description="ABC3 transporter permease C-terminal" evidence="7">
    <location>
        <begin position="683"/>
        <end position="796"/>
    </location>
</feature>
<feature type="transmembrane region" description="Helical" evidence="6">
    <location>
        <begin position="766"/>
        <end position="786"/>
    </location>
</feature>
<feature type="transmembrane region" description="Helical" evidence="6">
    <location>
        <begin position="433"/>
        <end position="452"/>
    </location>
</feature>
<dbReference type="InterPro" id="IPR025857">
    <property type="entry name" value="MacB_PCD"/>
</dbReference>
<feature type="transmembrane region" description="Helical" evidence="6">
    <location>
        <begin position="732"/>
        <end position="754"/>
    </location>
</feature>
<dbReference type="Proteomes" id="UP001595805">
    <property type="component" value="Unassembled WGS sequence"/>
</dbReference>
<dbReference type="Pfam" id="PF02687">
    <property type="entry name" value="FtsX"/>
    <property type="match status" value="2"/>
</dbReference>
<evidence type="ECO:0000256" key="2">
    <source>
        <dbReference type="ARBA" id="ARBA00022475"/>
    </source>
</evidence>
<evidence type="ECO:0000256" key="5">
    <source>
        <dbReference type="ARBA" id="ARBA00023136"/>
    </source>
</evidence>
<dbReference type="PANTHER" id="PTHR30572:SF18">
    <property type="entry name" value="ABC-TYPE MACROLIDE FAMILY EXPORT SYSTEM PERMEASE COMPONENT 2"/>
    <property type="match status" value="1"/>
</dbReference>
<keyword evidence="3 6" id="KW-0812">Transmembrane</keyword>
<feature type="transmembrane region" description="Helical" evidence="6">
    <location>
        <begin position="385"/>
        <end position="412"/>
    </location>
</feature>
<proteinExistence type="predicted"/>
<gene>
    <name evidence="9" type="ORF">ACFOSV_16230</name>
</gene>
<keyword evidence="10" id="KW-1185">Reference proteome</keyword>
<protein>
    <submittedName>
        <fullName evidence="9">ABC transporter permease</fullName>
    </submittedName>
</protein>
<feature type="domain" description="MacB-like periplasmic core" evidence="8">
    <location>
        <begin position="20"/>
        <end position="245"/>
    </location>
</feature>
<feature type="transmembrane region" description="Helical" evidence="6">
    <location>
        <begin position="680"/>
        <end position="705"/>
    </location>
</feature>
<keyword evidence="2" id="KW-1003">Cell membrane</keyword>
<dbReference type="RefSeq" id="WP_377907094.1">
    <property type="nucleotide sequence ID" value="NZ_JBHRZS010000007.1"/>
</dbReference>
<evidence type="ECO:0000259" key="7">
    <source>
        <dbReference type="Pfam" id="PF02687"/>
    </source>
</evidence>
<feature type="transmembrane region" description="Helical" evidence="6">
    <location>
        <begin position="337"/>
        <end position="365"/>
    </location>
</feature>
<keyword evidence="5 6" id="KW-0472">Membrane</keyword>
<feature type="transmembrane region" description="Helical" evidence="6">
    <location>
        <begin position="21"/>
        <end position="41"/>
    </location>
</feature>
<evidence type="ECO:0000313" key="9">
    <source>
        <dbReference type="EMBL" id="MFC3881744.1"/>
    </source>
</evidence>
<dbReference type="InterPro" id="IPR050250">
    <property type="entry name" value="Macrolide_Exporter_MacB"/>
</dbReference>
<evidence type="ECO:0000256" key="4">
    <source>
        <dbReference type="ARBA" id="ARBA00022989"/>
    </source>
</evidence>
<evidence type="ECO:0000256" key="3">
    <source>
        <dbReference type="ARBA" id="ARBA00022692"/>
    </source>
</evidence>
<evidence type="ECO:0000256" key="6">
    <source>
        <dbReference type="SAM" id="Phobius"/>
    </source>
</evidence>
<reference evidence="10" key="1">
    <citation type="journal article" date="2019" name="Int. J. Syst. Evol. Microbiol.">
        <title>The Global Catalogue of Microorganisms (GCM) 10K type strain sequencing project: providing services to taxonomists for standard genome sequencing and annotation.</title>
        <authorList>
            <consortium name="The Broad Institute Genomics Platform"/>
            <consortium name="The Broad Institute Genome Sequencing Center for Infectious Disease"/>
            <person name="Wu L."/>
            <person name="Ma J."/>
        </authorList>
    </citation>
    <scope>NUCLEOTIDE SEQUENCE [LARGE SCALE GENOMIC DNA]</scope>
    <source>
        <strain evidence="10">CCUG 60523</strain>
    </source>
</reference>
<evidence type="ECO:0000256" key="1">
    <source>
        <dbReference type="ARBA" id="ARBA00004651"/>
    </source>
</evidence>
<sequence length="804" mass="89731">MLQNYLKIFSRQLLANKVNSLANIGGLTIGIVAVLLIGIYLKFTLSFDGDLSQSEQIYRLNLTSSVGGDEMGKSARTSPAMGMHLAQDVSDIESFSRFVIMGEVIAGFDEDYIRELQIFLTDANYFDFYDLNLKAGTLQEINEPLTAYLSESTAQKIFQEVDPIGKTLKINSTNFDGTVDFQVAGVFENIPENRHLRPEILVSYATLNHFIGDEIDQSFDWLNQYTFLKVNESADLNLVTSAVNQSLQRHYGEQLKKTNTKWELDLQPVTDIHTNLDYAGEYTQGVDGQNLKYFIWIGVFVLLMVYLNSINIANTKAINRLREIGVRKVSGGSRSQLIIQFLFESLMINLMAIVLGWLIVFSFGGLINKSLDLGLSADSFAISSYWPWLLALWVGGTLASGFYPALLVSSYAPAKSLKGNLKIRLNHGLMRPFLVLQLVFCLVIISGVLTIYKQLGFMRSQHLGIELADKIVVRSPMLFVEGSGNYQEKMKSTIGSLAQVKGIAAANEIPGNEVYWRSDAIHIEGKERNGAMFSLLHVSTEYFELFNLDFLAGKIFNPKAEGEEAIINQRALEALGFEDADAAIGKQLQTGNGLARIAGVVENYYQEGVNSKVEPMILSYSPGDLNYYILDTEPTDRTDELIAEVGDVFRTNFPQSPFEYYFIDEHFDKQYKSEKQFVKIFGLASLVAIVVAIMGIFGVTSQFVLQKNKEISIRKILGATGAELLGLISGEYGIWLSACFLLGIPLSYFVFSGWLQEFPISVSLGWWFYLLPAFMVCLIFLSASAFQTLRAVLINPAALLKNDE</sequence>
<organism evidence="9 10">
    <name type="scientific">Algoriphagus namhaensis</name>
    <dbReference type="NCBI Taxonomy" id="915353"/>
    <lineage>
        <taxon>Bacteria</taxon>
        <taxon>Pseudomonadati</taxon>
        <taxon>Bacteroidota</taxon>
        <taxon>Cytophagia</taxon>
        <taxon>Cytophagales</taxon>
        <taxon>Cyclobacteriaceae</taxon>
        <taxon>Algoriphagus</taxon>
    </lineage>
</organism>
<feature type="transmembrane region" description="Helical" evidence="6">
    <location>
        <begin position="293"/>
        <end position="313"/>
    </location>
</feature>
<dbReference type="Pfam" id="PF12704">
    <property type="entry name" value="MacB_PCD"/>
    <property type="match status" value="1"/>
</dbReference>
<dbReference type="PANTHER" id="PTHR30572">
    <property type="entry name" value="MEMBRANE COMPONENT OF TRANSPORTER-RELATED"/>
    <property type="match status" value="1"/>
</dbReference>
<accession>A0ABV8AY41</accession>
<feature type="domain" description="ABC3 transporter permease C-terminal" evidence="7">
    <location>
        <begin position="297"/>
        <end position="403"/>
    </location>
</feature>
<name>A0ABV8AY41_9BACT</name>
<comment type="caution">
    <text evidence="9">The sequence shown here is derived from an EMBL/GenBank/DDBJ whole genome shotgun (WGS) entry which is preliminary data.</text>
</comment>
<keyword evidence="4 6" id="KW-1133">Transmembrane helix</keyword>
<evidence type="ECO:0000313" key="10">
    <source>
        <dbReference type="Proteomes" id="UP001595805"/>
    </source>
</evidence>
<comment type="subcellular location">
    <subcellularLocation>
        <location evidence="1">Cell membrane</location>
        <topology evidence="1">Multi-pass membrane protein</topology>
    </subcellularLocation>
</comment>
<dbReference type="EMBL" id="JBHRZS010000007">
    <property type="protein sequence ID" value="MFC3881744.1"/>
    <property type="molecule type" value="Genomic_DNA"/>
</dbReference>
<dbReference type="InterPro" id="IPR003838">
    <property type="entry name" value="ABC3_permease_C"/>
</dbReference>
<evidence type="ECO:0000259" key="8">
    <source>
        <dbReference type="Pfam" id="PF12704"/>
    </source>
</evidence>